<accession>A0A1Y5MT94</accession>
<dbReference type="AlphaFoldDB" id="A0A1Y5MT94"/>
<sequence>MDLKNFDISNGETGVELTILDLDNKPTDIKIKVLSFHGKKGREVFMNAVKENKGAEQSTLEVMVGLTVGWSGISENGKELKFSHDEAKRIYETYPLIANQVERFAENARNFLKK</sequence>
<gene>
    <name evidence="1" type="ORF">B9N62_02680</name>
</gene>
<dbReference type="Proteomes" id="UP000195967">
    <property type="component" value="Unassembled WGS sequence"/>
</dbReference>
<reference evidence="1 2" key="1">
    <citation type="submission" date="2017-04" db="EMBL/GenBank/DDBJ databases">
        <title>Complete genome of Campylobacter concisus ATCC 33237T and draft genomes for an additional eight well characterized C. concisus strains.</title>
        <authorList>
            <person name="Cornelius A.J."/>
            <person name="Miller W.G."/>
            <person name="Lastovica A.J."/>
            <person name="On S.L."/>
            <person name="French N.P."/>
            <person name="Vandenberg O."/>
            <person name="Biggs P.J."/>
        </authorList>
    </citation>
    <scope>NUCLEOTIDE SEQUENCE [LARGE SCALE GENOMIC DNA]</scope>
    <source>
        <strain evidence="1 2">Lasto28.99</strain>
    </source>
</reference>
<evidence type="ECO:0000313" key="2">
    <source>
        <dbReference type="Proteomes" id="UP000195967"/>
    </source>
</evidence>
<dbReference type="RefSeq" id="WP_087584262.1">
    <property type="nucleotide sequence ID" value="NZ_CABMKR010000004.1"/>
</dbReference>
<protein>
    <recommendedName>
        <fullName evidence="3">Phage protein</fullName>
    </recommendedName>
</protein>
<organism evidence="1 2">
    <name type="scientific">Campylobacter concisus</name>
    <dbReference type="NCBI Taxonomy" id="199"/>
    <lineage>
        <taxon>Bacteria</taxon>
        <taxon>Pseudomonadati</taxon>
        <taxon>Campylobacterota</taxon>
        <taxon>Epsilonproteobacteria</taxon>
        <taxon>Campylobacterales</taxon>
        <taxon>Campylobacteraceae</taxon>
        <taxon>Campylobacter</taxon>
    </lineage>
</organism>
<evidence type="ECO:0008006" key="3">
    <source>
        <dbReference type="Google" id="ProtNLM"/>
    </source>
</evidence>
<comment type="caution">
    <text evidence="1">The sequence shown here is derived from an EMBL/GenBank/DDBJ whole genome shotgun (WGS) entry which is preliminary data.</text>
</comment>
<evidence type="ECO:0000313" key="1">
    <source>
        <dbReference type="EMBL" id="OUT11840.1"/>
    </source>
</evidence>
<proteinExistence type="predicted"/>
<name>A0A1Y5MT94_9BACT</name>
<dbReference type="EMBL" id="NDYO01000004">
    <property type="protein sequence ID" value="OUT11840.1"/>
    <property type="molecule type" value="Genomic_DNA"/>
</dbReference>